<keyword evidence="1" id="KW-0472">Membrane</keyword>
<keyword evidence="1" id="KW-0812">Transmembrane</keyword>
<proteinExistence type="predicted"/>
<reference evidence="2 3" key="1">
    <citation type="submission" date="2020-06" db="EMBL/GenBank/DDBJ databases">
        <authorList>
            <person name="Jo H."/>
        </authorList>
    </citation>
    <scope>NUCLEOTIDE SEQUENCE [LARGE SCALE GENOMIC DNA]</scope>
    <source>
        <strain evidence="2 3">I46</strain>
    </source>
</reference>
<feature type="transmembrane region" description="Helical" evidence="1">
    <location>
        <begin position="12"/>
        <end position="29"/>
    </location>
</feature>
<evidence type="ECO:0000256" key="1">
    <source>
        <dbReference type="SAM" id="Phobius"/>
    </source>
</evidence>
<dbReference type="RefSeq" id="WP_178010241.1">
    <property type="nucleotide sequence ID" value="NZ_CP058316.1"/>
</dbReference>
<accession>A0A7D5F5Q1</accession>
<dbReference type="EMBL" id="CP058316">
    <property type="protein sequence ID" value="QLD10813.1"/>
    <property type="molecule type" value="Genomic_DNA"/>
</dbReference>
<organism evidence="2 3">
    <name type="scientific">Microbacterium oleivorans</name>
    <dbReference type="NCBI Taxonomy" id="273677"/>
    <lineage>
        <taxon>Bacteria</taxon>
        <taxon>Bacillati</taxon>
        <taxon>Actinomycetota</taxon>
        <taxon>Actinomycetes</taxon>
        <taxon>Micrococcales</taxon>
        <taxon>Microbacteriaceae</taxon>
        <taxon>Microbacterium</taxon>
    </lineage>
</organism>
<dbReference type="Proteomes" id="UP000509638">
    <property type="component" value="Chromosome"/>
</dbReference>
<evidence type="ECO:0000313" key="3">
    <source>
        <dbReference type="Proteomes" id="UP000509638"/>
    </source>
</evidence>
<name>A0A7D5F5Q1_9MICO</name>
<evidence type="ECO:0000313" key="2">
    <source>
        <dbReference type="EMBL" id="QLD10813.1"/>
    </source>
</evidence>
<protein>
    <submittedName>
        <fullName evidence="2">Uncharacterized protein</fullName>
    </submittedName>
</protein>
<sequence length="49" mass="5415">MIWKAVVVNVTTHWWFGPLLTVIVISAGWKKLARLGAYVAKTFGQSRGG</sequence>
<gene>
    <name evidence="2" type="ORF">HW566_02845</name>
</gene>
<keyword evidence="1" id="KW-1133">Transmembrane helix</keyword>
<dbReference type="AlphaFoldDB" id="A0A7D5F5Q1"/>